<evidence type="ECO:0000313" key="2">
    <source>
        <dbReference type="EMBL" id="UMM31228.1"/>
    </source>
</evidence>
<evidence type="ECO:0000313" key="1">
    <source>
        <dbReference type="EMBL" id="ULT98056.1"/>
    </source>
</evidence>
<reference evidence="1 3" key="2">
    <citation type="submission" date="2022-05" db="EMBL/GenBank/DDBJ databases">
        <title>Chromosome-level reference genomes for two strains of Caenorhabditis briggsae: an improved platform for comparative genomics.</title>
        <authorList>
            <person name="Stevens L."/>
            <person name="Andersen E.C."/>
        </authorList>
    </citation>
    <scope>NUCLEOTIDE SEQUENCE [LARGE SCALE GENOMIC DNA]</scope>
    <source>
        <strain evidence="1">QX1410_ONT</strain>
        <tissue evidence="1">Whole-organism</tissue>
    </source>
</reference>
<name>A0AAE9D7R7_CAEBR</name>
<dbReference type="EMBL" id="CP092623">
    <property type="protein sequence ID" value="UMM31228.1"/>
    <property type="molecule type" value="Genomic_DNA"/>
</dbReference>
<dbReference type="AlphaFoldDB" id="A0AAE9D7R7"/>
<gene>
    <name evidence="1" type="ORF">L3Y34_005710</name>
    <name evidence="2" type="ORF">L5515_012794</name>
</gene>
<proteinExistence type="predicted"/>
<dbReference type="Proteomes" id="UP000827892">
    <property type="component" value="Chromosome IV"/>
</dbReference>
<keyword evidence="4" id="KW-1185">Reference proteome</keyword>
<reference evidence="2 4" key="1">
    <citation type="submission" date="2022-04" db="EMBL/GenBank/DDBJ databases">
        <title>Chromosome-level reference genomes for two strains of Caenorhabditis briggsae: an improved platform for comparative genomics.</title>
        <authorList>
            <person name="Stevens L."/>
            <person name="Andersen E."/>
        </authorList>
    </citation>
    <scope>NUCLEOTIDE SEQUENCE [LARGE SCALE GENOMIC DNA]</scope>
    <source>
        <strain evidence="2">VX34</strain>
        <tissue evidence="2">Whole-organism</tissue>
    </source>
</reference>
<dbReference type="Proteomes" id="UP000829354">
    <property type="component" value="Chromosome IV"/>
</dbReference>
<protein>
    <submittedName>
        <fullName evidence="1">Uncharacterized protein</fullName>
    </submittedName>
</protein>
<organism evidence="1 3">
    <name type="scientific">Caenorhabditis briggsae</name>
    <dbReference type="NCBI Taxonomy" id="6238"/>
    <lineage>
        <taxon>Eukaryota</taxon>
        <taxon>Metazoa</taxon>
        <taxon>Ecdysozoa</taxon>
        <taxon>Nematoda</taxon>
        <taxon>Chromadorea</taxon>
        <taxon>Rhabditida</taxon>
        <taxon>Rhabditina</taxon>
        <taxon>Rhabditomorpha</taxon>
        <taxon>Rhabditoidea</taxon>
        <taxon>Rhabditidae</taxon>
        <taxon>Peloderinae</taxon>
        <taxon>Caenorhabditis</taxon>
    </lineage>
</organism>
<evidence type="ECO:0000313" key="4">
    <source>
        <dbReference type="Proteomes" id="UP000829354"/>
    </source>
</evidence>
<dbReference type="EMBL" id="CP090894">
    <property type="protein sequence ID" value="ULT98056.1"/>
    <property type="molecule type" value="Genomic_DNA"/>
</dbReference>
<evidence type="ECO:0000313" key="3">
    <source>
        <dbReference type="Proteomes" id="UP000827892"/>
    </source>
</evidence>
<sequence length="92" mass="10424">MTQKLVYFRYQKISDLDVEYGKEDAVRIAVAVKDLIVDYVKDLAALMEDLEHVDVVDVAENRVGDAAGGEGGYVEPPLQVLRLRRLLQHQRP</sequence>
<accession>A0AAE9D7R7</accession>